<dbReference type="SUPFAM" id="SSF53335">
    <property type="entry name" value="S-adenosyl-L-methionine-dependent methyltransferases"/>
    <property type="match status" value="1"/>
</dbReference>
<evidence type="ECO:0000256" key="2">
    <source>
        <dbReference type="ARBA" id="ARBA00022603"/>
    </source>
</evidence>
<evidence type="ECO:0000256" key="6">
    <source>
        <dbReference type="ARBA" id="ARBA00023125"/>
    </source>
</evidence>
<dbReference type="PROSITE" id="PS00093">
    <property type="entry name" value="N4_MTASE"/>
    <property type="match status" value="1"/>
</dbReference>
<sequence length="293" mass="33557">MGQILQLFDEEQAPRPATKDIPRNQAEIIVGDVRKVLQGFPDSLFQTCVTSPPYWGLRDYGIEGQIGAEMDIQDYIRDLVSVFREVRRVLSDDGTFWLNIGDSYTSGGRTWRDDDAKNKGRGMSYRAPTPKGLKPKDLIGVPWKIAFALQEDGWFLRTDIIWNKPNCQPESVKDRPTRSHEYVFLFSKSEKYYYDHEAVKEPAQDPKQKSKNRRTVWNINTEPYPGSHFAVYPRQLVRICIQAASQKGDRVLDPFFGSGTTGVVCNELNRQCTGIELNEEYAELAQQRLLLGK</sequence>
<keyword evidence="5" id="KW-0680">Restriction system</keyword>
<keyword evidence="11" id="KW-1185">Reference proteome</keyword>
<dbReference type="InterPro" id="IPR001091">
    <property type="entry name" value="RM_Methyltransferase"/>
</dbReference>
<comment type="catalytic activity">
    <reaction evidence="7">
        <text>a 2'-deoxycytidine in DNA + S-adenosyl-L-methionine = an N(4)-methyl-2'-deoxycytidine in DNA + S-adenosyl-L-homocysteine + H(+)</text>
        <dbReference type="Rhea" id="RHEA:16857"/>
        <dbReference type="Rhea" id="RHEA-COMP:11369"/>
        <dbReference type="Rhea" id="RHEA-COMP:13674"/>
        <dbReference type="ChEBI" id="CHEBI:15378"/>
        <dbReference type="ChEBI" id="CHEBI:57856"/>
        <dbReference type="ChEBI" id="CHEBI:59789"/>
        <dbReference type="ChEBI" id="CHEBI:85452"/>
        <dbReference type="ChEBI" id="CHEBI:137933"/>
        <dbReference type="EC" id="2.1.1.113"/>
    </reaction>
</comment>
<keyword evidence="2 10" id="KW-0489">Methyltransferase</keyword>
<dbReference type="PANTHER" id="PTHR13370:SF3">
    <property type="entry name" value="TRNA (GUANINE(10)-N2)-METHYLTRANSFERASE HOMOLOG"/>
    <property type="match status" value="1"/>
</dbReference>
<dbReference type="Gene3D" id="3.40.50.150">
    <property type="entry name" value="Vaccinia Virus protein VP39"/>
    <property type="match status" value="1"/>
</dbReference>
<proteinExistence type="inferred from homology"/>
<evidence type="ECO:0000313" key="11">
    <source>
        <dbReference type="Proteomes" id="UP000824366"/>
    </source>
</evidence>
<keyword evidence="4" id="KW-0949">S-adenosyl-L-methionine</keyword>
<evidence type="ECO:0000256" key="8">
    <source>
        <dbReference type="RuleBase" id="RU362026"/>
    </source>
</evidence>
<dbReference type="GO" id="GO:0032259">
    <property type="term" value="P:methylation"/>
    <property type="evidence" value="ECO:0007669"/>
    <property type="project" value="UniProtKB-KW"/>
</dbReference>
<dbReference type="RefSeq" id="WP_223911213.1">
    <property type="nucleotide sequence ID" value="NZ_AP024238.1"/>
</dbReference>
<dbReference type="GO" id="GO:0008168">
    <property type="term" value="F:methyltransferase activity"/>
    <property type="evidence" value="ECO:0007669"/>
    <property type="project" value="UniProtKB-KW"/>
</dbReference>
<dbReference type="PANTHER" id="PTHR13370">
    <property type="entry name" value="RNA METHYLASE-RELATED"/>
    <property type="match status" value="1"/>
</dbReference>
<dbReference type="EMBL" id="AP024238">
    <property type="protein sequence ID" value="BCO26945.1"/>
    <property type="molecule type" value="Genomic_DNA"/>
</dbReference>
<organism evidence="10 11">
    <name type="scientific">Rhodoferax lithotrophicus</name>
    <dbReference type="NCBI Taxonomy" id="2798804"/>
    <lineage>
        <taxon>Bacteria</taxon>
        <taxon>Pseudomonadati</taxon>
        <taxon>Pseudomonadota</taxon>
        <taxon>Betaproteobacteria</taxon>
        <taxon>Burkholderiales</taxon>
        <taxon>Comamonadaceae</taxon>
        <taxon>Rhodoferax</taxon>
    </lineage>
</organism>
<keyword evidence="6" id="KW-0238">DNA-binding</keyword>
<evidence type="ECO:0000313" key="10">
    <source>
        <dbReference type="EMBL" id="BCO26945.1"/>
    </source>
</evidence>
<evidence type="ECO:0000259" key="9">
    <source>
        <dbReference type="Pfam" id="PF01555"/>
    </source>
</evidence>
<evidence type="ECO:0000256" key="3">
    <source>
        <dbReference type="ARBA" id="ARBA00022679"/>
    </source>
</evidence>
<name>A0ABN6D4N0_9BURK</name>
<evidence type="ECO:0000256" key="5">
    <source>
        <dbReference type="ARBA" id="ARBA00022747"/>
    </source>
</evidence>
<dbReference type="EC" id="2.1.1.-" evidence="8"/>
<gene>
    <name evidence="10" type="ORF">MIZ03_1832</name>
</gene>
<feature type="domain" description="DNA methylase N-4/N-6" evidence="9">
    <location>
        <begin position="46"/>
        <end position="286"/>
    </location>
</feature>
<dbReference type="Pfam" id="PF01555">
    <property type="entry name" value="N6_N4_Mtase"/>
    <property type="match status" value="1"/>
</dbReference>
<dbReference type="InterPro" id="IPR029063">
    <property type="entry name" value="SAM-dependent_MTases_sf"/>
</dbReference>
<dbReference type="InterPro" id="IPR002941">
    <property type="entry name" value="DNA_methylase_N4/N6"/>
</dbReference>
<keyword evidence="3" id="KW-0808">Transferase</keyword>
<dbReference type="Proteomes" id="UP000824366">
    <property type="component" value="Chromosome"/>
</dbReference>
<comment type="similarity">
    <text evidence="1">Belongs to the N(4)/N(6)-methyltransferase family. N(4) subfamily.</text>
</comment>
<dbReference type="PRINTS" id="PR00508">
    <property type="entry name" value="S21N4MTFRASE"/>
</dbReference>
<dbReference type="InterPro" id="IPR017985">
    <property type="entry name" value="MeTrfase_CN4_CS"/>
</dbReference>
<evidence type="ECO:0000256" key="1">
    <source>
        <dbReference type="ARBA" id="ARBA00010203"/>
    </source>
</evidence>
<protein>
    <recommendedName>
        <fullName evidence="8">Methyltransferase</fullName>
        <ecNumber evidence="8">2.1.1.-</ecNumber>
    </recommendedName>
</protein>
<accession>A0ABN6D4N0</accession>
<evidence type="ECO:0000256" key="4">
    <source>
        <dbReference type="ARBA" id="ARBA00022691"/>
    </source>
</evidence>
<reference evidence="10 11" key="1">
    <citation type="journal article" date="2021" name="Microbiol. Spectr.">
        <title>A Single Bacterium Capable of Oxidation and Reduction of Iron at Circumneutral pH.</title>
        <authorList>
            <person name="Kato S."/>
            <person name="Ohkuma M."/>
        </authorList>
    </citation>
    <scope>NUCLEOTIDE SEQUENCE [LARGE SCALE GENOMIC DNA]</scope>
    <source>
        <strain evidence="10 11">MIZ03</strain>
    </source>
</reference>
<evidence type="ECO:0000256" key="7">
    <source>
        <dbReference type="ARBA" id="ARBA00049120"/>
    </source>
</evidence>